<dbReference type="AlphaFoldDB" id="A0A5B7J6F2"/>
<reference evidence="1 2" key="1">
    <citation type="submission" date="2019-05" db="EMBL/GenBank/DDBJ databases">
        <title>Another draft genome of Portunus trituberculatus and its Hox gene families provides insights of decapod evolution.</title>
        <authorList>
            <person name="Jeong J.-H."/>
            <person name="Song I."/>
            <person name="Kim S."/>
            <person name="Choi T."/>
            <person name="Kim D."/>
            <person name="Ryu S."/>
            <person name="Kim W."/>
        </authorList>
    </citation>
    <scope>NUCLEOTIDE SEQUENCE [LARGE SCALE GENOMIC DNA]</scope>
    <source>
        <tissue evidence="1">Muscle</tissue>
    </source>
</reference>
<dbReference type="Proteomes" id="UP000324222">
    <property type="component" value="Unassembled WGS sequence"/>
</dbReference>
<evidence type="ECO:0000313" key="1">
    <source>
        <dbReference type="EMBL" id="MPC89536.1"/>
    </source>
</evidence>
<comment type="caution">
    <text evidence="1">The sequence shown here is derived from an EMBL/GenBank/DDBJ whole genome shotgun (WGS) entry which is preliminary data.</text>
</comment>
<organism evidence="1 2">
    <name type="scientific">Portunus trituberculatus</name>
    <name type="common">Swimming crab</name>
    <name type="synonym">Neptunus trituberculatus</name>
    <dbReference type="NCBI Taxonomy" id="210409"/>
    <lineage>
        <taxon>Eukaryota</taxon>
        <taxon>Metazoa</taxon>
        <taxon>Ecdysozoa</taxon>
        <taxon>Arthropoda</taxon>
        <taxon>Crustacea</taxon>
        <taxon>Multicrustacea</taxon>
        <taxon>Malacostraca</taxon>
        <taxon>Eumalacostraca</taxon>
        <taxon>Eucarida</taxon>
        <taxon>Decapoda</taxon>
        <taxon>Pleocyemata</taxon>
        <taxon>Brachyura</taxon>
        <taxon>Eubrachyura</taxon>
        <taxon>Portunoidea</taxon>
        <taxon>Portunidae</taxon>
        <taxon>Portuninae</taxon>
        <taxon>Portunus</taxon>
    </lineage>
</organism>
<proteinExistence type="predicted"/>
<dbReference type="EMBL" id="VSRR010081342">
    <property type="protein sequence ID" value="MPC89536.1"/>
    <property type="molecule type" value="Genomic_DNA"/>
</dbReference>
<keyword evidence="2" id="KW-1185">Reference proteome</keyword>
<evidence type="ECO:0000313" key="2">
    <source>
        <dbReference type="Proteomes" id="UP000324222"/>
    </source>
</evidence>
<protein>
    <submittedName>
        <fullName evidence="1">Uncharacterized protein</fullName>
    </submittedName>
</protein>
<name>A0A5B7J6F2_PORTR</name>
<sequence>MGCGRSYFRPSLEVLSTLTTFRCRCLRK</sequence>
<accession>A0A5B7J6F2</accession>
<gene>
    <name evidence="1" type="ORF">E2C01_084488</name>
</gene>